<keyword evidence="4" id="KW-0479">Metal-binding</keyword>
<dbReference type="PANTHER" id="PTHR11685">
    <property type="entry name" value="RBR FAMILY RING FINGER AND IBR DOMAIN-CONTAINING"/>
    <property type="match status" value="1"/>
</dbReference>
<proteinExistence type="predicted"/>
<dbReference type="InterPro" id="IPR017907">
    <property type="entry name" value="Znf_RING_CS"/>
</dbReference>
<dbReference type="GO" id="GO:0008270">
    <property type="term" value="F:zinc ion binding"/>
    <property type="evidence" value="ECO:0007669"/>
    <property type="project" value="UniProtKB-KW"/>
</dbReference>
<protein>
    <recommendedName>
        <fullName evidence="2">RBR-type E3 ubiquitin transferase</fullName>
        <ecNumber evidence="2">2.3.2.31</ecNumber>
    </recommendedName>
</protein>
<dbReference type="InterPro" id="IPR031127">
    <property type="entry name" value="E3_UB_ligase_RBR"/>
</dbReference>
<dbReference type="Gene3D" id="1.20.120.1750">
    <property type="match status" value="1"/>
</dbReference>
<evidence type="ECO:0000256" key="2">
    <source>
        <dbReference type="ARBA" id="ARBA00012251"/>
    </source>
</evidence>
<dbReference type="OrthoDB" id="1431934at2759"/>
<keyword evidence="8" id="KW-0862">Zinc</keyword>
<keyword evidence="3" id="KW-0808">Transferase</keyword>
<dbReference type="InterPro" id="IPR044066">
    <property type="entry name" value="TRIAD_supradom"/>
</dbReference>
<dbReference type="Pfam" id="PF22191">
    <property type="entry name" value="IBR_1"/>
    <property type="match status" value="1"/>
</dbReference>
<sequence length="351" mass="40076">MEGLPLLGTKYETSARLADPNNERKTPFRPRFFLVESVVGSSSDQDGFLNVDTALEKAHSNHLKALEENPFQLRPKKILHNNGSKDQLAIDQQHATVESVPTTCLACTEDFSEDILRVYLSELDSKGCGKIKCPECNCLLAYEDIQRLADPATFVRYETLTLRNALSTDEQFVWCQNCESGHIHYGGASHPLIHCPDCGFKSCFTHKAPWHHRYTCGEYDEMLKDPDGFRDALEKKEHGAERERIQQEVQDMQEKKMKKARANDEMEAVAKRKDLEERARQMELLKQRQQEDELSLAKVQATTKRCPDQGCNSPIEKHRGCQHMTCSACKHQFCWACMRNWSGHGTECLPV</sequence>
<dbReference type="Pfam" id="PF01485">
    <property type="entry name" value="IBR"/>
    <property type="match status" value="1"/>
</dbReference>
<dbReference type="InterPro" id="IPR013083">
    <property type="entry name" value="Znf_RING/FYVE/PHD"/>
</dbReference>
<evidence type="ECO:0000256" key="4">
    <source>
        <dbReference type="ARBA" id="ARBA00022723"/>
    </source>
</evidence>
<comment type="catalytic activity">
    <reaction evidence="1">
        <text>[E2 ubiquitin-conjugating enzyme]-S-ubiquitinyl-L-cysteine + [acceptor protein]-L-lysine = [E2 ubiquitin-conjugating enzyme]-L-cysteine + [acceptor protein]-N(6)-ubiquitinyl-L-lysine.</text>
        <dbReference type="EC" id="2.3.2.31"/>
    </reaction>
</comment>
<dbReference type="PROSITE" id="PS51873">
    <property type="entry name" value="TRIAD"/>
    <property type="match status" value="1"/>
</dbReference>
<evidence type="ECO:0000256" key="3">
    <source>
        <dbReference type="ARBA" id="ARBA00022679"/>
    </source>
</evidence>
<keyword evidence="7" id="KW-0833">Ubl conjugation pathway</keyword>
<reference evidence="11 12" key="1">
    <citation type="submission" date="2018-05" db="EMBL/GenBank/DDBJ databases">
        <title>Whole genome sequencing for identification of molecular markers to develop diagnostic detection tools for the regulated plant pathogen Lachnellula willkommii.</title>
        <authorList>
            <person name="Giroux E."/>
            <person name="Bilodeau G."/>
        </authorList>
    </citation>
    <scope>NUCLEOTIDE SEQUENCE [LARGE SCALE GENOMIC DNA]</scope>
    <source>
        <strain evidence="11 12">CBS 625.97</strain>
    </source>
</reference>
<feature type="coiled-coil region" evidence="9">
    <location>
        <begin position="235"/>
        <end position="292"/>
    </location>
</feature>
<comment type="caution">
    <text evidence="11">The sequence shown here is derived from an EMBL/GenBank/DDBJ whole genome shotgun (WGS) entry which is preliminary data.</text>
</comment>
<accession>A0A7D8YP59</accession>
<dbReference type="AlphaFoldDB" id="A0A7D8YP59"/>
<gene>
    <name evidence="11" type="ORF">LCER1_G004036</name>
</gene>
<keyword evidence="5" id="KW-0677">Repeat</keyword>
<dbReference type="SMART" id="SM00647">
    <property type="entry name" value="IBR"/>
    <property type="match status" value="2"/>
</dbReference>
<evidence type="ECO:0000256" key="5">
    <source>
        <dbReference type="ARBA" id="ARBA00022737"/>
    </source>
</evidence>
<dbReference type="Proteomes" id="UP000481288">
    <property type="component" value="Unassembled WGS sequence"/>
</dbReference>
<evidence type="ECO:0000259" key="10">
    <source>
        <dbReference type="PROSITE" id="PS51873"/>
    </source>
</evidence>
<dbReference type="Gene3D" id="3.30.40.10">
    <property type="entry name" value="Zinc/RING finger domain, C3HC4 (zinc finger)"/>
    <property type="match status" value="1"/>
</dbReference>
<keyword evidence="9" id="KW-0175">Coiled coil</keyword>
<dbReference type="GO" id="GO:0061630">
    <property type="term" value="F:ubiquitin protein ligase activity"/>
    <property type="evidence" value="ECO:0007669"/>
    <property type="project" value="UniProtKB-EC"/>
</dbReference>
<dbReference type="EC" id="2.3.2.31" evidence="2"/>
<feature type="domain" description="RING-type" evidence="10">
    <location>
        <begin position="81"/>
        <end position="351"/>
    </location>
</feature>
<evidence type="ECO:0000256" key="6">
    <source>
        <dbReference type="ARBA" id="ARBA00022771"/>
    </source>
</evidence>
<evidence type="ECO:0000313" key="12">
    <source>
        <dbReference type="Proteomes" id="UP000481288"/>
    </source>
</evidence>
<keyword evidence="6" id="KW-0863">Zinc-finger</keyword>
<evidence type="ECO:0000256" key="7">
    <source>
        <dbReference type="ARBA" id="ARBA00022786"/>
    </source>
</evidence>
<dbReference type="SUPFAM" id="SSF57850">
    <property type="entry name" value="RING/U-box"/>
    <property type="match status" value="2"/>
</dbReference>
<evidence type="ECO:0000313" key="11">
    <source>
        <dbReference type="EMBL" id="TVY56578.1"/>
    </source>
</evidence>
<evidence type="ECO:0000256" key="1">
    <source>
        <dbReference type="ARBA" id="ARBA00001798"/>
    </source>
</evidence>
<evidence type="ECO:0000256" key="8">
    <source>
        <dbReference type="ARBA" id="ARBA00022833"/>
    </source>
</evidence>
<dbReference type="CDD" id="cd20335">
    <property type="entry name" value="BRcat_RBR"/>
    <property type="match status" value="1"/>
</dbReference>
<keyword evidence="12" id="KW-1185">Reference proteome</keyword>
<evidence type="ECO:0000256" key="9">
    <source>
        <dbReference type="SAM" id="Coils"/>
    </source>
</evidence>
<name>A0A7D8YP59_9HELO</name>
<dbReference type="InterPro" id="IPR002867">
    <property type="entry name" value="IBR_dom"/>
</dbReference>
<dbReference type="PROSITE" id="PS00518">
    <property type="entry name" value="ZF_RING_1"/>
    <property type="match status" value="1"/>
</dbReference>
<dbReference type="GO" id="GO:0016567">
    <property type="term" value="P:protein ubiquitination"/>
    <property type="evidence" value="ECO:0007669"/>
    <property type="project" value="InterPro"/>
</dbReference>
<dbReference type="EMBL" id="QGMG01000150">
    <property type="protein sequence ID" value="TVY56578.1"/>
    <property type="molecule type" value="Genomic_DNA"/>
</dbReference>
<organism evidence="11 12">
    <name type="scientific">Lachnellula cervina</name>
    <dbReference type="NCBI Taxonomy" id="1316786"/>
    <lineage>
        <taxon>Eukaryota</taxon>
        <taxon>Fungi</taxon>
        <taxon>Dikarya</taxon>
        <taxon>Ascomycota</taxon>
        <taxon>Pezizomycotina</taxon>
        <taxon>Leotiomycetes</taxon>
        <taxon>Helotiales</taxon>
        <taxon>Lachnaceae</taxon>
        <taxon>Lachnellula</taxon>
    </lineage>
</organism>